<organism evidence="1 2">
    <name type="scientific">Bradyrhizobium erythrophlei</name>
    <dbReference type="NCBI Taxonomy" id="1437360"/>
    <lineage>
        <taxon>Bacteria</taxon>
        <taxon>Pseudomonadati</taxon>
        <taxon>Pseudomonadota</taxon>
        <taxon>Alphaproteobacteria</taxon>
        <taxon>Hyphomicrobiales</taxon>
        <taxon>Nitrobacteraceae</taxon>
        <taxon>Bradyrhizobium</taxon>
    </lineage>
</organism>
<name>A0A1M5QS52_9BRAD</name>
<proteinExistence type="predicted"/>
<accession>A0A1M5QS52</accession>
<dbReference type="Proteomes" id="UP000189796">
    <property type="component" value="Chromosome I"/>
</dbReference>
<protein>
    <submittedName>
        <fullName evidence="1">Uncharacterized protein</fullName>
    </submittedName>
</protein>
<evidence type="ECO:0000313" key="1">
    <source>
        <dbReference type="EMBL" id="SHH16721.1"/>
    </source>
</evidence>
<evidence type="ECO:0000313" key="2">
    <source>
        <dbReference type="Proteomes" id="UP000189796"/>
    </source>
</evidence>
<reference evidence="1 2" key="1">
    <citation type="submission" date="2016-11" db="EMBL/GenBank/DDBJ databases">
        <authorList>
            <person name="Jaros S."/>
            <person name="Januszkiewicz K."/>
            <person name="Wedrychowicz H."/>
        </authorList>
    </citation>
    <scope>NUCLEOTIDE SEQUENCE [LARGE SCALE GENOMIC DNA]</scope>
    <source>
        <strain evidence="1 2">GAS138</strain>
    </source>
</reference>
<sequence>MPQSPSRRNARHFSPQDRIRICRAIHRQIMLEYWQTGTRRRNVLARMAIGLPPIPRREARQ</sequence>
<dbReference type="AlphaFoldDB" id="A0A1M5QS52"/>
<gene>
    <name evidence="1" type="ORF">SAMN05443248_3931</name>
</gene>
<dbReference type="EMBL" id="LT670817">
    <property type="protein sequence ID" value="SHH16721.1"/>
    <property type="molecule type" value="Genomic_DNA"/>
</dbReference>